<dbReference type="FunFam" id="3.40.50.300:FF:000935">
    <property type="entry name" value="Mitochondrial Rho GTPase"/>
    <property type="match status" value="1"/>
</dbReference>
<dbReference type="InterPro" id="IPR018247">
    <property type="entry name" value="EF_Hand_1_Ca_BS"/>
</dbReference>
<dbReference type="PRINTS" id="PR00449">
    <property type="entry name" value="RASTRNSFRMNG"/>
</dbReference>
<evidence type="ECO:0000256" key="14">
    <source>
        <dbReference type="PIRNR" id="PIRNR037488"/>
    </source>
</evidence>
<dbReference type="SMART" id="SM00054">
    <property type="entry name" value="EFh"/>
    <property type="match status" value="2"/>
</dbReference>
<feature type="domain" description="EF-hand" evidence="15">
    <location>
        <begin position="308"/>
        <end position="343"/>
    </location>
</feature>
<dbReference type="OMA" id="MHFAPKG"/>
<dbReference type="Pfam" id="PF08356">
    <property type="entry name" value="EF_assoc_2"/>
    <property type="match status" value="1"/>
</dbReference>
<evidence type="ECO:0000256" key="3">
    <source>
        <dbReference type="ARBA" id="ARBA00022692"/>
    </source>
</evidence>
<dbReference type="InterPro" id="IPR052266">
    <property type="entry name" value="Miro-EF-hand_domain"/>
</dbReference>
<evidence type="ECO:0000256" key="9">
    <source>
        <dbReference type="ARBA" id="ARBA00022837"/>
    </source>
</evidence>
<evidence type="ECO:0000256" key="7">
    <source>
        <dbReference type="ARBA" id="ARBA00022787"/>
    </source>
</evidence>
<organism evidence="17 18">
    <name type="scientific">Kalanchoe fedtschenkoi</name>
    <name type="common">Lavender scallops</name>
    <name type="synonym">South American air plant</name>
    <dbReference type="NCBI Taxonomy" id="63787"/>
    <lineage>
        <taxon>Eukaryota</taxon>
        <taxon>Viridiplantae</taxon>
        <taxon>Streptophyta</taxon>
        <taxon>Embryophyta</taxon>
        <taxon>Tracheophyta</taxon>
        <taxon>Spermatophyta</taxon>
        <taxon>Magnoliopsida</taxon>
        <taxon>eudicotyledons</taxon>
        <taxon>Gunneridae</taxon>
        <taxon>Pentapetalae</taxon>
        <taxon>Saxifragales</taxon>
        <taxon>Crassulaceae</taxon>
        <taxon>Kalanchoe</taxon>
    </lineage>
</organism>
<dbReference type="EnsemblPlants" id="Kaladp0049s0044.1.v1.1">
    <property type="protein sequence ID" value="Kaladp0049s0044.1.v1.1"/>
    <property type="gene ID" value="Kaladp0049s0044.v1.1"/>
</dbReference>
<dbReference type="Gramene" id="Kaladp0049s0044.1.v1.1">
    <property type="protein sequence ID" value="Kaladp0049s0044.1.v1.1"/>
    <property type="gene ID" value="Kaladp0049s0044.v1.1"/>
</dbReference>
<sequence>MAGSRKMIRVVVVGDRGTGKSSLIKTAATEAFPDKIPPVLPPTRLPADFYPDRVPLTLVDTSASLDSRIKLLEELKRADVVVLTYACDQPATLERAMNYWMQEIRQLELKVPVIVVGCKLDLRAERDQVSLETVMLPVMQKYREIETCIECSAATQIQVPDVFFYAQKAVLHPTAPIFDQETQSLKPRCIRALKRIFSLCDIDGDGALNDSELNEFQAKCFDAPLKPDELVAIKEVVQDKLPEGINERGLTQLGFMFLQSIFIERGRLETTWAVLRKFGYDNEIKLRDDLIPVPKRRTIDQNVELTDEVVEFLKGIFRVLDQNVDGSIGEEQIAQLFSTAPDNPWDEFPFKDATERTSSDELPLNGFLCKWALMTHLKPALSSANLIYIGLGDQSASAFRVTKSRSSDRKKKQSNRSVFRCLVFGPQNAGKSALLDSFIKRPFSMKAATTNCERYAVNIVENSLGVKKTLILQEIPEERAQNISSRTELLAACDVAIFMYDSSKELSWKKTTELLLEVARTAEETGHCFPCLLVAAKEDLGTYPTAVHDIAKICRNLGIKPPISVSAKNESLDNIFSRIVTAAEHPHLSIPETEIGRGRREYQRLVNRSLMLVSGTYVMHFAPKGSLCTFHNLFSFCLLSSDLELAVGAAVAFIGMAAYRTYSARKNTSA</sequence>
<dbReference type="PANTHER" id="PTHR46819:SF1">
    <property type="entry name" value="EF-HAND CALCIUM-BINDING DOMAIN-CONTAINING PROTEIN 7"/>
    <property type="match status" value="1"/>
</dbReference>
<dbReference type="Gene3D" id="3.40.50.300">
    <property type="entry name" value="P-loop containing nucleotide triphosphate hydrolases"/>
    <property type="match status" value="2"/>
</dbReference>
<evidence type="ECO:0000313" key="18">
    <source>
        <dbReference type="Proteomes" id="UP000594263"/>
    </source>
</evidence>
<dbReference type="Pfam" id="PF00071">
    <property type="entry name" value="Ras"/>
    <property type="match status" value="2"/>
</dbReference>
<evidence type="ECO:0000256" key="1">
    <source>
        <dbReference type="ARBA" id="ARBA00004200"/>
    </source>
</evidence>
<dbReference type="InterPro" id="IPR020860">
    <property type="entry name" value="MIRO_dom"/>
</dbReference>
<dbReference type="InterPro" id="IPR013566">
    <property type="entry name" value="EF_hand_assoc_1"/>
</dbReference>
<keyword evidence="13 14" id="KW-0472">Membrane</keyword>
<dbReference type="Gene3D" id="1.10.238.10">
    <property type="entry name" value="EF-hand"/>
    <property type="match status" value="2"/>
</dbReference>
<dbReference type="SMART" id="SM00174">
    <property type="entry name" value="RHO"/>
    <property type="match status" value="1"/>
</dbReference>
<feature type="domain" description="Miro" evidence="16">
    <location>
        <begin position="5"/>
        <end position="172"/>
    </location>
</feature>
<comment type="subcellular location">
    <subcellularLocation>
        <location evidence="1 14">Mitochondrion outer membrane</location>
        <topology evidence="1 14">Single-pass type IV membrane protein</topology>
    </subcellularLocation>
</comment>
<name>A0A7N0U222_KALFE</name>
<evidence type="ECO:0000256" key="5">
    <source>
        <dbReference type="ARBA" id="ARBA00022737"/>
    </source>
</evidence>
<dbReference type="SMART" id="SM00173">
    <property type="entry name" value="RAS"/>
    <property type="match status" value="1"/>
</dbReference>
<dbReference type="InterPro" id="IPR002048">
    <property type="entry name" value="EF_hand_dom"/>
</dbReference>
<dbReference type="InterPro" id="IPR027417">
    <property type="entry name" value="P-loop_NTPase"/>
</dbReference>
<proteinExistence type="inferred from homology"/>
<evidence type="ECO:0000256" key="10">
    <source>
        <dbReference type="ARBA" id="ARBA00022989"/>
    </source>
</evidence>
<keyword evidence="12 14" id="KW-0342">GTP-binding</keyword>
<dbReference type="SUPFAM" id="SSF52540">
    <property type="entry name" value="P-loop containing nucleoside triphosphate hydrolases"/>
    <property type="match status" value="2"/>
</dbReference>
<keyword evidence="7 14" id="KW-1000">Mitochondrion outer membrane</keyword>
<dbReference type="EC" id="3.6.5.-" evidence="14"/>
<dbReference type="PROSITE" id="PS50222">
    <property type="entry name" value="EF_HAND_2"/>
    <property type="match status" value="1"/>
</dbReference>
<dbReference type="PROSITE" id="PS00018">
    <property type="entry name" value="EF_HAND_1"/>
    <property type="match status" value="1"/>
</dbReference>
<accession>A0A7N0U222</accession>
<dbReference type="SMART" id="SM00175">
    <property type="entry name" value="RAB"/>
    <property type="match status" value="1"/>
</dbReference>
<evidence type="ECO:0000256" key="13">
    <source>
        <dbReference type="ARBA" id="ARBA00023136"/>
    </source>
</evidence>
<keyword evidence="10" id="KW-1133">Transmembrane helix</keyword>
<dbReference type="GO" id="GO:0007005">
    <property type="term" value="P:mitochondrion organization"/>
    <property type="evidence" value="ECO:0007669"/>
    <property type="project" value="InterPro"/>
</dbReference>
<keyword evidence="9 14" id="KW-0106">Calcium</keyword>
<dbReference type="Pfam" id="PF08355">
    <property type="entry name" value="EF_assoc_1"/>
    <property type="match status" value="1"/>
</dbReference>
<dbReference type="FunFam" id="3.40.50.300:FF:000553">
    <property type="entry name" value="Mitochondrial Rho GTPase"/>
    <property type="match status" value="1"/>
</dbReference>
<keyword evidence="18" id="KW-1185">Reference proteome</keyword>
<keyword evidence="5" id="KW-0677">Repeat</keyword>
<keyword evidence="11 14" id="KW-0496">Mitochondrion</keyword>
<comment type="similarity">
    <text evidence="2 14">Belongs to the mitochondrial Rho GTPase family.</text>
</comment>
<dbReference type="InterPro" id="IPR001806">
    <property type="entry name" value="Small_GTPase"/>
</dbReference>
<dbReference type="GO" id="GO:0005741">
    <property type="term" value="C:mitochondrial outer membrane"/>
    <property type="evidence" value="ECO:0007669"/>
    <property type="project" value="UniProtKB-SubCell"/>
</dbReference>
<dbReference type="AlphaFoldDB" id="A0A7N0U222"/>
<evidence type="ECO:0000313" key="17">
    <source>
        <dbReference type="EnsemblPlants" id="Kaladp0049s0044.1.v1.1"/>
    </source>
</evidence>
<evidence type="ECO:0000259" key="15">
    <source>
        <dbReference type="PROSITE" id="PS50222"/>
    </source>
</evidence>
<evidence type="ECO:0000256" key="6">
    <source>
        <dbReference type="ARBA" id="ARBA00022741"/>
    </source>
</evidence>
<dbReference type="PANTHER" id="PTHR46819">
    <property type="entry name" value="EF-HAND CALCIUM-BINDING DOMAIN-CONTAINING PROTEIN 7"/>
    <property type="match status" value="1"/>
</dbReference>
<evidence type="ECO:0000259" key="16">
    <source>
        <dbReference type="PROSITE" id="PS51423"/>
    </source>
</evidence>
<dbReference type="InterPro" id="IPR013567">
    <property type="entry name" value="EF_hand_assoc_2"/>
</dbReference>
<evidence type="ECO:0000256" key="12">
    <source>
        <dbReference type="ARBA" id="ARBA00023134"/>
    </source>
</evidence>
<dbReference type="PIRSF" id="PIRSF037488">
    <property type="entry name" value="Mt_Rho_GTPase"/>
    <property type="match status" value="1"/>
</dbReference>
<keyword evidence="3" id="KW-0812">Transmembrane</keyword>
<dbReference type="SUPFAM" id="SSF47473">
    <property type="entry name" value="EF-hand"/>
    <property type="match status" value="1"/>
</dbReference>
<keyword evidence="8 14" id="KW-0378">Hydrolase</keyword>
<evidence type="ECO:0000256" key="4">
    <source>
        <dbReference type="ARBA" id="ARBA00022723"/>
    </source>
</evidence>
<keyword evidence="4" id="KW-0479">Metal-binding</keyword>
<evidence type="ECO:0000256" key="11">
    <source>
        <dbReference type="ARBA" id="ARBA00023128"/>
    </source>
</evidence>
<protein>
    <recommendedName>
        <fullName evidence="14">Mitochondrial Rho GTPase</fullName>
        <ecNumber evidence="14">3.6.5.-</ecNumber>
    </recommendedName>
</protein>
<dbReference type="GO" id="GO:0005525">
    <property type="term" value="F:GTP binding"/>
    <property type="evidence" value="ECO:0007669"/>
    <property type="project" value="UniProtKB-KW"/>
</dbReference>
<dbReference type="GO" id="GO:0003924">
    <property type="term" value="F:GTPase activity"/>
    <property type="evidence" value="ECO:0007669"/>
    <property type="project" value="InterPro"/>
</dbReference>
<dbReference type="InterPro" id="IPR011992">
    <property type="entry name" value="EF-hand-dom_pair"/>
</dbReference>
<evidence type="ECO:0000256" key="8">
    <source>
        <dbReference type="ARBA" id="ARBA00022801"/>
    </source>
</evidence>
<dbReference type="PROSITE" id="PS51423">
    <property type="entry name" value="MIRO"/>
    <property type="match status" value="2"/>
</dbReference>
<dbReference type="InterPro" id="IPR021181">
    <property type="entry name" value="Miro"/>
</dbReference>
<keyword evidence="6 14" id="KW-0547">Nucleotide-binding</keyword>
<dbReference type="GO" id="GO:0005509">
    <property type="term" value="F:calcium ion binding"/>
    <property type="evidence" value="ECO:0007669"/>
    <property type="project" value="InterPro"/>
</dbReference>
<dbReference type="FunFam" id="1.10.238.10:FF:000011">
    <property type="entry name" value="Mitochondrial Rho GTPase"/>
    <property type="match status" value="1"/>
</dbReference>
<dbReference type="PROSITE" id="PS51419">
    <property type="entry name" value="RAB"/>
    <property type="match status" value="2"/>
</dbReference>
<reference evidence="17" key="1">
    <citation type="submission" date="2021-01" db="UniProtKB">
        <authorList>
            <consortium name="EnsemblPlants"/>
        </authorList>
    </citation>
    <scope>IDENTIFICATION</scope>
</reference>
<dbReference type="Proteomes" id="UP000594263">
    <property type="component" value="Unplaced"/>
</dbReference>
<feature type="domain" description="Miro" evidence="16">
    <location>
        <begin position="416"/>
        <end position="585"/>
    </location>
</feature>
<evidence type="ECO:0000256" key="2">
    <source>
        <dbReference type="ARBA" id="ARBA00007981"/>
    </source>
</evidence>
<dbReference type="CDD" id="cd01893">
    <property type="entry name" value="Miro1"/>
    <property type="match status" value="1"/>
</dbReference>